<organism evidence="2 3">
    <name type="scientific">Chitinophaga oryziterrae</name>
    <dbReference type="NCBI Taxonomy" id="1031224"/>
    <lineage>
        <taxon>Bacteria</taxon>
        <taxon>Pseudomonadati</taxon>
        <taxon>Bacteroidota</taxon>
        <taxon>Chitinophagia</taxon>
        <taxon>Chitinophagales</taxon>
        <taxon>Chitinophagaceae</taxon>
        <taxon>Chitinophaga</taxon>
    </lineage>
</organism>
<dbReference type="CDD" id="cd00009">
    <property type="entry name" value="AAA"/>
    <property type="match status" value="1"/>
</dbReference>
<evidence type="ECO:0000259" key="1">
    <source>
        <dbReference type="SMART" id="SM00382"/>
    </source>
</evidence>
<feature type="domain" description="AAA+ ATPase" evidence="1">
    <location>
        <begin position="16"/>
        <end position="134"/>
    </location>
</feature>
<protein>
    <submittedName>
        <fullName evidence="2">AAA family ATPase</fullName>
    </submittedName>
</protein>
<name>A0A6N8JLK8_9BACT</name>
<dbReference type="Proteomes" id="UP000468388">
    <property type="component" value="Unassembled WGS sequence"/>
</dbReference>
<comment type="caution">
    <text evidence="2">The sequence shown here is derived from an EMBL/GenBank/DDBJ whole genome shotgun (WGS) entry which is preliminary data.</text>
</comment>
<evidence type="ECO:0000313" key="3">
    <source>
        <dbReference type="Proteomes" id="UP000468388"/>
    </source>
</evidence>
<dbReference type="RefSeq" id="WP_157303847.1">
    <property type="nucleotide sequence ID" value="NZ_BAAAZB010000018.1"/>
</dbReference>
<sequence length="375" mass="42932">MIKRAIYDQIISNLFKGKAIIITGPRQVGKTTLLQAIMAQAEGKVLYLNCDEPDIRPMLTSVSSTSLKALIGDNTLVLIDEAQRVKNIGLTLKLLVDNFKDIQVIATGSSALELANEINEPLTGRKREYHLYPFSTKEMVTNTTVLQETRLLEQRMIYGFYPDIVNSPADAQANLLELTNNYLFKDVLSLQDVRKPALLERLLVALALQVGSEISYNEIGKTIGTDNKTVDRYIELLEKCFVVFQVGGFSRNLRNEIKKGKKIYFYDNGIRNALIKNFSPLELRQDIGSLFENFLVSERMKANHYRNHYVNTYFWRTHQQQEVDLIEESGGKLYAWEFKWNEKAKAKIPQAFMDAYPGSITNVMNRTNYMEFVNI</sequence>
<keyword evidence="3" id="KW-1185">Reference proteome</keyword>
<reference evidence="2 3" key="1">
    <citation type="submission" date="2019-12" db="EMBL/GenBank/DDBJ databases">
        <title>The draft genomic sequence of strain Chitinophaga oryziterrae JCM 16595.</title>
        <authorList>
            <person name="Zhang X."/>
        </authorList>
    </citation>
    <scope>NUCLEOTIDE SEQUENCE [LARGE SCALE GENOMIC DNA]</scope>
    <source>
        <strain evidence="2 3">JCM 16595</strain>
    </source>
</reference>
<dbReference type="SMART" id="SM00382">
    <property type="entry name" value="AAA"/>
    <property type="match status" value="1"/>
</dbReference>
<dbReference type="InterPro" id="IPR041682">
    <property type="entry name" value="AAA_14"/>
</dbReference>
<dbReference type="OrthoDB" id="9778168at2"/>
<proteinExistence type="predicted"/>
<dbReference type="InterPro" id="IPR027417">
    <property type="entry name" value="P-loop_NTPase"/>
</dbReference>
<dbReference type="Gene3D" id="3.40.50.300">
    <property type="entry name" value="P-loop containing nucleotide triphosphate hydrolases"/>
    <property type="match status" value="1"/>
</dbReference>
<dbReference type="PANTHER" id="PTHR43566:SF1">
    <property type="entry name" value="AAA+ ATPASE DOMAIN-CONTAINING PROTEIN"/>
    <property type="match status" value="1"/>
</dbReference>
<dbReference type="InterPro" id="IPR003593">
    <property type="entry name" value="AAA+_ATPase"/>
</dbReference>
<evidence type="ECO:0000313" key="2">
    <source>
        <dbReference type="EMBL" id="MVT45062.1"/>
    </source>
</evidence>
<gene>
    <name evidence="2" type="ORF">GO495_31030</name>
</gene>
<dbReference type="SUPFAM" id="SSF52540">
    <property type="entry name" value="P-loop containing nucleoside triphosphate hydrolases"/>
    <property type="match status" value="1"/>
</dbReference>
<dbReference type="EMBL" id="WRXO01000015">
    <property type="protein sequence ID" value="MVT45062.1"/>
    <property type="molecule type" value="Genomic_DNA"/>
</dbReference>
<dbReference type="InterPro" id="IPR025420">
    <property type="entry name" value="DUF4143"/>
</dbReference>
<dbReference type="AlphaFoldDB" id="A0A6N8JLK8"/>
<accession>A0A6N8JLK8</accession>
<dbReference type="Pfam" id="PF13173">
    <property type="entry name" value="AAA_14"/>
    <property type="match status" value="1"/>
</dbReference>
<dbReference type="Pfam" id="PF13635">
    <property type="entry name" value="DUF4143"/>
    <property type="match status" value="1"/>
</dbReference>
<dbReference type="PANTHER" id="PTHR43566">
    <property type="entry name" value="CONSERVED PROTEIN"/>
    <property type="match status" value="1"/>
</dbReference>